<evidence type="ECO:0000256" key="1">
    <source>
        <dbReference type="ARBA" id="ARBA00007594"/>
    </source>
</evidence>
<dbReference type="InterPro" id="IPR039699">
    <property type="entry name" value="Ribosomal_uL30"/>
</dbReference>
<dbReference type="GO" id="GO:0000463">
    <property type="term" value="P:maturation of LSU-rRNA from tricistronic rRNA transcript (SSU-rRNA, 5.8S rRNA, LSU-rRNA)"/>
    <property type="evidence" value="ECO:0007669"/>
    <property type="project" value="TreeGrafter"/>
</dbReference>
<dbReference type="Gene3D" id="3.30.1390.20">
    <property type="entry name" value="Ribosomal protein L30, ferredoxin-like fold domain"/>
    <property type="match status" value="1"/>
</dbReference>
<proteinExistence type="inferred from homology"/>
<protein>
    <recommendedName>
        <fullName evidence="4">Large ribosomal subunit protein uL30</fullName>
    </recommendedName>
</protein>
<dbReference type="CDD" id="cd01657">
    <property type="entry name" value="Ribosomal_L7_archeal_euk"/>
    <property type="match status" value="1"/>
</dbReference>
<name>A0A497JK50_9ARCH</name>
<gene>
    <name evidence="4" type="primary">rpl30</name>
    <name evidence="6" type="ORF">DRO07_00410</name>
</gene>
<dbReference type="InterPro" id="IPR036919">
    <property type="entry name" value="Ribo_uL30_ferredoxin-like_sf"/>
</dbReference>
<dbReference type="HAMAP" id="MF_01371_A">
    <property type="entry name" value="Ribosomal_uL30_A"/>
    <property type="match status" value="1"/>
</dbReference>
<dbReference type="NCBIfam" id="NF004711">
    <property type="entry name" value="PRK06049.1"/>
    <property type="match status" value="1"/>
</dbReference>
<dbReference type="Gene3D" id="1.10.15.30">
    <property type="match status" value="1"/>
</dbReference>
<dbReference type="PANTHER" id="PTHR11524:SF16">
    <property type="entry name" value="LARGE RIBOSOMAL SUBUNIT PROTEIN UL30"/>
    <property type="match status" value="1"/>
</dbReference>
<dbReference type="PROSITE" id="PS00634">
    <property type="entry name" value="RIBOSOMAL_L30"/>
    <property type="match status" value="1"/>
</dbReference>
<dbReference type="InterPro" id="IPR018038">
    <property type="entry name" value="Ribosomal_uL30_CS"/>
</dbReference>
<comment type="subunit">
    <text evidence="4">Part of the 50S ribosomal subunit.</text>
</comment>
<keyword evidence="3 4" id="KW-0687">Ribonucleoprotein</keyword>
<comment type="caution">
    <text evidence="6">The sequence shown here is derived from an EMBL/GenBank/DDBJ whole genome shotgun (WGS) entry which is preliminary data.</text>
</comment>
<organism evidence="6 7">
    <name type="scientific">Candidatus Iainarchaeum sp</name>
    <dbReference type="NCBI Taxonomy" id="3101447"/>
    <lineage>
        <taxon>Archaea</taxon>
        <taxon>Candidatus Iainarchaeota</taxon>
        <taxon>Candidatus Iainarchaeia</taxon>
        <taxon>Candidatus Iainarchaeales</taxon>
        <taxon>Candidatus Iainarchaeaceae</taxon>
        <taxon>Candidatus Iainarchaeum</taxon>
    </lineage>
</organism>
<dbReference type="GO" id="GO:0003735">
    <property type="term" value="F:structural constituent of ribosome"/>
    <property type="evidence" value="ECO:0007669"/>
    <property type="project" value="UniProtKB-UniRule"/>
</dbReference>
<evidence type="ECO:0000313" key="6">
    <source>
        <dbReference type="EMBL" id="RLG70366.1"/>
    </source>
</evidence>
<comment type="similarity">
    <text evidence="1 4">Belongs to the universal ribosomal protein uL30 family.</text>
</comment>
<evidence type="ECO:0000256" key="4">
    <source>
        <dbReference type="HAMAP-Rule" id="MF_01371"/>
    </source>
</evidence>
<dbReference type="EMBL" id="QMWO01000007">
    <property type="protein sequence ID" value="RLG70366.1"/>
    <property type="molecule type" value="Genomic_DNA"/>
</dbReference>
<sequence>MIAAIRIRGTVHMREEIESTLKLLRLTRANHLVLLPEKEGTISMLKKVKDYITWGRISKETLRKLLEKRARLPGNKKLTLEYLKKHSINSFGELAEKVQAEPKILEKLNIKPVFRMRPPSKGYERGGVKKSFAVGGALGYRGEKINDLIERML</sequence>
<evidence type="ECO:0000259" key="5">
    <source>
        <dbReference type="Pfam" id="PF00327"/>
    </source>
</evidence>
<dbReference type="InterPro" id="IPR016082">
    <property type="entry name" value="Ribosomal_uL30_ferredoxin-like"/>
</dbReference>
<dbReference type="GO" id="GO:0003723">
    <property type="term" value="F:RNA binding"/>
    <property type="evidence" value="ECO:0007669"/>
    <property type="project" value="TreeGrafter"/>
</dbReference>
<dbReference type="AlphaFoldDB" id="A0A497JK50"/>
<dbReference type="InterPro" id="IPR035808">
    <property type="entry name" value="Ribosomal_uL30_euk_arc"/>
</dbReference>
<evidence type="ECO:0000313" key="7">
    <source>
        <dbReference type="Proteomes" id="UP000277633"/>
    </source>
</evidence>
<dbReference type="Pfam" id="PF00327">
    <property type="entry name" value="Ribosomal_L30"/>
    <property type="match status" value="1"/>
</dbReference>
<evidence type="ECO:0000256" key="2">
    <source>
        <dbReference type="ARBA" id="ARBA00022980"/>
    </source>
</evidence>
<dbReference type="NCBIfam" id="TIGR01309">
    <property type="entry name" value="uL30_arch"/>
    <property type="match status" value="1"/>
</dbReference>
<dbReference type="SUPFAM" id="SSF55129">
    <property type="entry name" value="Ribosomal protein L30p/L7e"/>
    <property type="match status" value="1"/>
</dbReference>
<reference evidence="6 7" key="1">
    <citation type="submission" date="2018-06" db="EMBL/GenBank/DDBJ databases">
        <title>Extensive metabolic versatility and redundancy in microbially diverse, dynamic hydrothermal sediments.</title>
        <authorList>
            <person name="Dombrowski N."/>
            <person name="Teske A."/>
            <person name="Baker B.J."/>
        </authorList>
    </citation>
    <scope>NUCLEOTIDE SEQUENCE [LARGE SCALE GENOMIC DNA]</scope>
    <source>
        <strain evidence="6">B9_G13</strain>
    </source>
</reference>
<dbReference type="Proteomes" id="UP000277633">
    <property type="component" value="Unassembled WGS sequence"/>
</dbReference>
<dbReference type="GO" id="GO:0022625">
    <property type="term" value="C:cytosolic large ribosomal subunit"/>
    <property type="evidence" value="ECO:0007669"/>
    <property type="project" value="UniProtKB-UniRule"/>
</dbReference>
<accession>A0A497JK50</accession>
<keyword evidence="2 4" id="KW-0689">Ribosomal protein</keyword>
<dbReference type="InterPro" id="IPR005997">
    <property type="entry name" value="Ribosomal_uL30_arc"/>
</dbReference>
<feature type="domain" description="Large ribosomal subunit protein uL30-like ferredoxin-like fold" evidence="5">
    <location>
        <begin position="4"/>
        <end position="52"/>
    </location>
</feature>
<dbReference type="PANTHER" id="PTHR11524">
    <property type="entry name" value="60S RIBOSOMAL PROTEIN L7"/>
    <property type="match status" value="1"/>
</dbReference>
<evidence type="ECO:0000256" key="3">
    <source>
        <dbReference type="ARBA" id="ARBA00023274"/>
    </source>
</evidence>
<dbReference type="GO" id="GO:0006412">
    <property type="term" value="P:translation"/>
    <property type="evidence" value="ECO:0007669"/>
    <property type="project" value="UniProtKB-UniRule"/>
</dbReference>